<keyword evidence="1" id="KW-0812">Transmembrane</keyword>
<evidence type="ECO:0000313" key="3">
    <source>
        <dbReference type="Proteomes" id="UP001529491"/>
    </source>
</evidence>
<keyword evidence="1" id="KW-1133">Transmembrane helix</keyword>
<dbReference type="Proteomes" id="UP001529491">
    <property type="component" value="Chromosome"/>
</dbReference>
<dbReference type="InterPro" id="IPR010718">
    <property type="entry name" value="DUF1294"/>
</dbReference>
<dbReference type="EMBL" id="CP136522">
    <property type="protein sequence ID" value="WOT05755.1"/>
    <property type="molecule type" value="Genomic_DNA"/>
</dbReference>
<accession>A0ABZ0K1Y1</accession>
<keyword evidence="3" id="KW-1185">Reference proteome</keyword>
<reference evidence="2 3" key="1">
    <citation type="submission" date="2023-10" db="EMBL/GenBank/DDBJ databases">
        <title>Complete genome sequence of Shewanella sp. DAU334.</title>
        <authorList>
            <person name="Lee Y.-S."/>
            <person name="Jeong H.-R."/>
            <person name="Hwang E.-J."/>
            <person name="Choi Y.-L."/>
            <person name="Kim G.-D."/>
        </authorList>
    </citation>
    <scope>NUCLEOTIDE SEQUENCE [LARGE SCALE GENOMIC DNA]</scope>
    <source>
        <strain evidence="2 3">DAU334</strain>
    </source>
</reference>
<feature type="transmembrane region" description="Helical" evidence="1">
    <location>
        <begin position="12"/>
        <end position="29"/>
    </location>
</feature>
<dbReference type="Pfam" id="PF06961">
    <property type="entry name" value="DUF1294"/>
    <property type="match status" value="1"/>
</dbReference>
<dbReference type="RefSeq" id="WP_310470017.1">
    <property type="nucleotide sequence ID" value="NZ_CP136522.1"/>
</dbReference>
<keyword evidence="1" id="KW-0472">Membrane</keyword>
<gene>
    <name evidence="2" type="ORF">RGE70_02690</name>
</gene>
<organism evidence="2 3">
    <name type="scientific">Shewanella youngdeokensis</name>
    <dbReference type="NCBI Taxonomy" id="2999068"/>
    <lineage>
        <taxon>Bacteria</taxon>
        <taxon>Pseudomonadati</taxon>
        <taxon>Pseudomonadota</taxon>
        <taxon>Gammaproteobacteria</taxon>
        <taxon>Alteromonadales</taxon>
        <taxon>Shewanellaceae</taxon>
        <taxon>Shewanella</taxon>
    </lineage>
</organism>
<proteinExistence type="predicted"/>
<feature type="transmembrane region" description="Helical" evidence="1">
    <location>
        <begin position="100"/>
        <end position="121"/>
    </location>
</feature>
<evidence type="ECO:0000313" key="2">
    <source>
        <dbReference type="EMBL" id="WOT05755.1"/>
    </source>
</evidence>
<feature type="transmembrane region" description="Helical" evidence="1">
    <location>
        <begin position="35"/>
        <end position="52"/>
    </location>
</feature>
<name>A0ABZ0K1Y1_9GAMM</name>
<sequence>MPKLHHKINKVSLFALATLIGIVTLHQLALIPLAALGYLLLLCCVTFIAYAVDKRAARQQRWRIKESTLHLLALLGGWPGALLAQQWLRHKSAKTSFKVALWLAILLNIAISYAVLFPALVQAQLQQLMQML</sequence>
<evidence type="ECO:0000256" key="1">
    <source>
        <dbReference type="SAM" id="Phobius"/>
    </source>
</evidence>
<protein>
    <submittedName>
        <fullName evidence="2">DUF1294 domain-containing protein</fullName>
    </submittedName>
</protein>